<sequence length="371" mass="42503">MELIDGIREAIGNDNPIREFKLNDATTQDVPEFSIQGNKFLIRFGKEIPRDADEISFEINLPDYHPVAVKFNRSQLKEFDFSPIANDQFRPRLSLNIRVINPNGDPVPDHTIIAECQNDRNYKTDPSGKIHIELPRGVYQCTLHAMETDLYNPLSTSLSSSLIHKSHDFKLEWNFKDVLAYVKLFNPENQPIAGATIKLHTSFGKKEKQLAEFGDTGVYSGILPVLTEDSISITVASPGMKFSEQKRSYRPKEMSNLVVRLKPMMVEIPLTVKTHILEKGEKKPFRQRLRGSVTAMNAEGRSVMTRLKWDTKKKALTGNVVTQERFRSRVRLEIRDTRGRYEFAGKVTDNEMDVILNFKRFCWSISIPTIN</sequence>
<dbReference type="EMBL" id="CAADFY010000085">
    <property type="protein sequence ID" value="VFK56339.1"/>
    <property type="molecule type" value="Genomic_DNA"/>
</dbReference>
<evidence type="ECO:0000313" key="2">
    <source>
        <dbReference type="EMBL" id="VFK62597.1"/>
    </source>
</evidence>
<name>A0A450ZR89_9GAMM</name>
<evidence type="ECO:0000313" key="1">
    <source>
        <dbReference type="EMBL" id="VFK56339.1"/>
    </source>
</evidence>
<organism evidence="1">
    <name type="scientific">Candidatus Kentrum sp. TUN</name>
    <dbReference type="NCBI Taxonomy" id="2126343"/>
    <lineage>
        <taxon>Bacteria</taxon>
        <taxon>Pseudomonadati</taxon>
        <taxon>Pseudomonadota</taxon>
        <taxon>Gammaproteobacteria</taxon>
        <taxon>Candidatus Kentrum</taxon>
    </lineage>
</organism>
<dbReference type="EMBL" id="CAADFV010000083">
    <property type="protein sequence ID" value="VFK62597.1"/>
    <property type="molecule type" value="Genomic_DNA"/>
</dbReference>
<proteinExistence type="predicted"/>
<accession>A0A450ZR89</accession>
<reference evidence="1" key="1">
    <citation type="submission" date="2019-02" db="EMBL/GenBank/DDBJ databases">
        <authorList>
            <person name="Gruber-Vodicka R. H."/>
            <person name="Seah K. B. B."/>
        </authorList>
    </citation>
    <scope>NUCLEOTIDE SEQUENCE</scope>
    <source>
        <strain evidence="2">BECK_BY2</strain>
        <strain evidence="1">BECK_BY3</strain>
    </source>
</reference>
<dbReference type="AlphaFoldDB" id="A0A450ZR89"/>
<gene>
    <name evidence="2" type="ORF">BECKTUN1418E_GA0071001_10834</name>
    <name evidence="1" type="ORF">BECKTUN1418F_GA0071002_10854</name>
</gene>
<protein>
    <submittedName>
        <fullName evidence="1">Uncharacterized protein</fullName>
    </submittedName>
</protein>